<dbReference type="PROSITE" id="PS01186">
    <property type="entry name" value="EGF_2"/>
    <property type="match status" value="3"/>
</dbReference>
<name>A0AAU9WL27_9CNID</name>
<evidence type="ECO:0000256" key="5">
    <source>
        <dbReference type="ARBA" id="ARBA00022837"/>
    </source>
</evidence>
<dbReference type="CDD" id="cd00054">
    <property type="entry name" value="EGF_CA"/>
    <property type="match status" value="5"/>
</dbReference>
<comment type="caution">
    <text evidence="14">The sequence shown here is derived from an EMBL/GenBank/DDBJ whole genome shotgun (WGS) entry which is preliminary data.</text>
</comment>
<dbReference type="InterPro" id="IPR013783">
    <property type="entry name" value="Ig-like_fold"/>
</dbReference>
<evidence type="ECO:0000313" key="15">
    <source>
        <dbReference type="Proteomes" id="UP001159428"/>
    </source>
</evidence>
<dbReference type="Pfam" id="PF23263">
    <property type="entry name" value="C8-3_MUC4"/>
    <property type="match status" value="1"/>
</dbReference>
<dbReference type="Gene3D" id="2.60.40.10">
    <property type="entry name" value="Immunoglobulins"/>
    <property type="match status" value="1"/>
</dbReference>
<evidence type="ECO:0000313" key="14">
    <source>
        <dbReference type="EMBL" id="CAH3117464.1"/>
    </source>
</evidence>
<dbReference type="InterPro" id="IPR026823">
    <property type="entry name" value="cEGF"/>
</dbReference>
<organism evidence="14 15">
    <name type="scientific">Pocillopora meandrina</name>
    <dbReference type="NCBI Taxonomy" id="46732"/>
    <lineage>
        <taxon>Eukaryota</taxon>
        <taxon>Metazoa</taxon>
        <taxon>Cnidaria</taxon>
        <taxon>Anthozoa</taxon>
        <taxon>Hexacorallia</taxon>
        <taxon>Scleractinia</taxon>
        <taxon>Astrocoeniina</taxon>
        <taxon>Pocilloporidae</taxon>
        <taxon>Pocillopora</taxon>
    </lineage>
</organism>
<evidence type="ECO:0000256" key="10">
    <source>
        <dbReference type="SAM" id="Phobius"/>
    </source>
</evidence>
<dbReference type="Proteomes" id="UP001159428">
    <property type="component" value="Unassembled WGS sequence"/>
</dbReference>
<accession>A0AAU9WL27</accession>
<dbReference type="InterPro" id="IPR005533">
    <property type="entry name" value="AMOP_dom"/>
</dbReference>
<feature type="domain" description="AMOP" evidence="11">
    <location>
        <begin position="265"/>
        <end position="417"/>
    </location>
</feature>
<dbReference type="Pfam" id="PF06119">
    <property type="entry name" value="NIDO"/>
    <property type="match status" value="1"/>
</dbReference>
<dbReference type="PANTHER" id="PTHR13802:SF52">
    <property type="entry name" value="MUCIN-4"/>
    <property type="match status" value="1"/>
</dbReference>
<dbReference type="SMART" id="SM00179">
    <property type="entry name" value="EGF_CA"/>
    <property type="match status" value="5"/>
</dbReference>
<keyword evidence="6 10" id="KW-1133">Transmembrane helix</keyword>
<dbReference type="SMART" id="SM00539">
    <property type="entry name" value="NIDO"/>
    <property type="match status" value="1"/>
</dbReference>
<feature type="domain" description="VWFD" evidence="13">
    <location>
        <begin position="429"/>
        <end position="623"/>
    </location>
</feature>
<keyword evidence="5" id="KW-0106">Calcium</keyword>
<feature type="domain" description="NIDO" evidence="12">
    <location>
        <begin position="81"/>
        <end position="264"/>
    </location>
</feature>
<dbReference type="PROSITE" id="PS00022">
    <property type="entry name" value="EGF_1"/>
    <property type="match status" value="1"/>
</dbReference>
<dbReference type="SUPFAM" id="SSF57196">
    <property type="entry name" value="EGF/Laminin"/>
    <property type="match status" value="2"/>
</dbReference>
<dbReference type="InterPro" id="IPR000742">
    <property type="entry name" value="EGF"/>
</dbReference>
<dbReference type="PROSITE" id="PS50856">
    <property type="entry name" value="AMOP"/>
    <property type="match status" value="1"/>
</dbReference>
<dbReference type="GO" id="GO:0005509">
    <property type="term" value="F:calcium ion binding"/>
    <property type="evidence" value="ECO:0007669"/>
    <property type="project" value="InterPro"/>
</dbReference>
<dbReference type="InterPro" id="IPR056619">
    <property type="entry name" value="C8-3_MUC4"/>
</dbReference>
<dbReference type="InterPro" id="IPR018097">
    <property type="entry name" value="EGF_Ca-bd_CS"/>
</dbReference>
<evidence type="ECO:0000259" key="12">
    <source>
        <dbReference type="PROSITE" id="PS51220"/>
    </source>
</evidence>
<dbReference type="SUPFAM" id="SSF57184">
    <property type="entry name" value="Growth factor receptor domain"/>
    <property type="match status" value="1"/>
</dbReference>
<dbReference type="PANTHER" id="PTHR13802">
    <property type="entry name" value="MUCIN 4-RELATED"/>
    <property type="match status" value="1"/>
</dbReference>
<evidence type="ECO:0000256" key="2">
    <source>
        <dbReference type="ARBA" id="ARBA00022536"/>
    </source>
</evidence>
<keyword evidence="8" id="KW-1015">Disulfide bond</keyword>
<evidence type="ECO:0000256" key="9">
    <source>
        <dbReference type="SAM" id="MobiDB-lite"/>
    </source>
</evidence>
<feature type="region of interest" description="Disordered" evidence="9">
    <location>
        <begin position="1092"/>
        <end position="1112"/>
    </location>
</feature>
<evidence type="ECO:0000256" key="4">
    <source>
        <dbReference type="ARBA" id="ARBA00022737"/>
    </source>
</evidence>
<dbReference type="InterPro" id="IPR001881">
    <property type="entry name" value="EGF-like_Ca-bd_dom"/>
</dbReference>
<dbReference type="Pfam" id="PF14670">
    <property type="entry name" value="FXa_inhibition"/>
    <property type="match status" value="1"/>
</dbReference>
<feature type="transmembrane region" description="Helical" evidence="10">
    <location>
        <begin position="1263"/>
        <end position="1283"/>
    </location>
</feature>
<evidence type="ECO:0000256" key="3">
    <source>
        <dbReference type="ARBA" id="ARBA00022692"/>
    </source>
</evidence>
<keyword evidence="3 10" id="KW-0812">Transmembrane</keyword>
<dbReference type="GO" id="GO:0016020">
    <property type="term" value="C:membrane"/>
    <property type="evidence" value="ECO:0007669"/>
    <property type="project" value="UniProtKB-SubCell"/>
</dbReference>
<dbReference type="Pfam" id="PF26284">
    <property type="entry name" value="DUF8077"/>
    <property type="match status" value="1"/>
</dbReference>
<evidence type="ECO:0000259" key="13">
    <source>
        <dbReference type="PROSITE" id="PS51233"/>
    </source>
</evidence>
<dbReference type="FunFam" id="2.10.25.10:FF:000027">
    <property type="entry name" value="Thrombospondin 3"/>
    <property type="match status" value="1"/>
</dbReference>
<dbReference type="InterPro" id="IPR003886">
    <property type="entry name" value="NIDO_dom"/>
</dbReference>
<reference evidence="14 15" key="1">
    <citation type="submission" date="2022-05" db="EMBL/GenBank/DDBJ databases">
        <authorList>
            <consortium name="Genoscope - CEA"/>
            <person name="William W."/>
        </authorList>
    </citation>
    <scope>NUCLEOTIDE SEQUENCE [LARGE SCALE GENOMIC DNA]</scope>
</reference>
<keyword evidence="15" id="KW-1185">Reference proteome</keyword>
<evidence type="ECO:0000256" key="7">
    <source>
        <dbReference type="ARBA" id="ARBA00023136"/>
    </source>
</evidence>
<dbReference type="InterPro" id="IPR001846">
    <property type="entry name" value="VWF_type-D"/>
</dbReference>
<evidence type="ECO:0000259" key="11">
    <source>
        <dbReference type="PROSITE" id="PS50856"/>
    </source>
</evidence>
<dbReference type="PROSITE" id="PS51220">
    <property type="entry name" value="NIDO"/>
    <property type="match status" value="1"/>
</dbReference>
<dbReference type="Pfam" id="PF12662">
    <property type="entry name" value="cEGF"/>
    <property type="match status" value="1"/>
</dbReference>
<sequence length="1285" mass="147512">MYPFGPQQNDSEFRLDSRYYFSRRCLRINTDWKGFPFFSGRHYKLHICRDGKIQLNYEWSWWWPQKFGIYRWFRNMAVIAPFWATTDTYFAFKKNHSRVYYQIYEENKESSKDTLAMATKNVRQYIEGFSKFQASWVLVVTWENLCPYVYYPYYYYYYGDQEIELNCRWSNTFQAVIITNGFNTFLMYNYPYNGIQWVVPADHSDYRYWTGYYGLPVAGWNAGNDGQDYLNIEGSGTLFGMYNLDKQKGNTGSPGKYFWRIENSMEKDSLDKCIAWSMRQRELNMRDRYDELIRSDWRMACPCTEWQAWLDWGRFSWDWWSSWPDWCYESRRVKFIPFPMNSNIRGFTVRQQCCYSTSWEDWGSLKVGPPDGGHVKVTAVDDWFNQVEEMEEMYTDRQAYQFCCVDTHMCEHFYFYRPSDHCSLYRPPPRRWFWGDPHIKTLDDRNYTFNGLGEFVMVDAKEGQFQLQARTKLAQGNTTKATIFSAGAAKEENTSAIEIRVKPEGGLDILLDRQLYHGYNNLTNKSIAIGGNLFASIPEKNCLQVSFPSTTSVNFCVKKEMLSFVVSLGEDFKNTTKGLLGTWNDNPDDDFTRPDGTVLESFSLREIHFSFGVKWQINQSQSLFTYGDNESVASFSKPDFEPMFADNIKWHNDSLREKAEDQCGNDHECLFDVASTNDLSVGLVTKDISIQLVNETNKLDNFPPKIETASNAINATLGDTVHLSIRAVDNDTIAFRVINSPEGATWNQTGNLLNFTWRVTTSRKFNLTFVAFDDKGASASWSPIINMCACKHDGQCVKPEEGDTANSDSKFVYMGCACQGGYTGRFCESDIDACEMNGRPCYAGVKCIDLPAPANSSGYKCGPCPSGYTGNGAQCADIDECQNKSRIDCDQLCVNLPGSYFCDCYSGYKLNADGGTCDDVDECLPTNDCMQKCNNTRGSYNCSCDDYFQVDPSDLKKCVAKKACSAANGCKHVCFKGDDDELKCACYANYELESDGKSCRDINECDPSNPRHRCSQICKNTPGSYSCSCEKGFEIAKDGYDCEDINECLEVSLFNCTDEFHKCINTRGSYKCECDQDLYFINGKCRGLEKNETAPKPKLQKPRRPSNKEKEEAVQFSIERKNGFKWDFKTDKDFKEKMASVTTIYCRDNRTRCALKETTRKRRSLLFDLYTTDQIHRLPDYPKNSSGLLYIAFYVQQPVGQYVSNASALPRRILAQIMVIHKSEIEAAIGANISGIEAWFKPGEPTFSPTLGTAEPAAKEWKWIIIGVIVGGVFLVIVVIIVWRW</sequence>
<dbReference type="GO" id="GO:0007160">
    <property type="term" value="P:cell-matrix adhesion"/>
    <property type="evidence" value="ECO:0007669"/>
    <property type="project" value="InterPro"/>
</dbReference>
<dbReference type="EMBL" id="CALNXJ010000016">
    <property type="protein sequence ID" value="CAH3117464.1"/>
    <property type="molecule type" value="Genomic_DNA"/>
</dbReference>
<proteinExistence type="predicted"/>
<keyword evidence="4" id="KW-0677">Repeat</keyword>
<dbReference type="InterPro" id="IPR049883">
    <property type="entry name" value="NOTCH1_EGF-like"/>
</dbReference>
<protein>
    <recommendedName>
        <fullName evidence="16">Mucin-like protein</fullName>
    </recommendedName>
</protein>
<dbReference type="FunFam" id="2.10.25.10:FF:000240">
    <property type="entry name" value="Vitamin K-dependent protein S"/>
    <property type="match status" value="2"/>
</dbReference>
<keyword evidence="7 10" id="KW-0472">Membrane</keyword>
<evidence type="ECO:0000256" key="8">
    <source>
        <dbReference type="ARBA" id="ARBA00023157"/>
    </source>
</evidence>
<dbReference type="Gene3D" id="2.10.25.10">
    <property type="entry name" value="Laminin"/>
    <property type="match status" value="6"/>
</dbReference>
<evidence type="ECO:0000256" key="6">
    <source>
        <dbReference type="ARBA" id="ARBA00022989"/>
    </source>
</evidence>
<dbReference type="PROSITE" id="PS01187">
    <property type="entry name" value="EGF_CA"/>
    <property type="match status" value="3"/>
</dbReference>
<dbReference type="SMART" id="SM00216">
    <property type="entry name" value="VWD"/>
    <property type="match status" value="1"/>
</dbReference>
<dbReference type="InterPro" id="IPR051495">
    <property type="entry name" value="Epithelial_Barrier/Signaling"/>
</dbReference>
<keyword evidence="2" id="KW-0245">EGF-like domain</keyword>
<dbReference type="PROSITE" id="PS51233">
    <property type="entry name" value="VWFD"/>
    <property type="match status" value="1"/>
</dbReference>
<dbReference type="SMART" id="SM00723">
    <property type="entry name" value="AMOP"/>
    <property type="match status" value="1"/>
</dbReference>
<dbReference type="SMART" id="SM00181">
    <property type="entry name" value="EGF"/>
    <property type="match status" value="6"/>
</dbReference>
<comment type="subcellular location">
    <subcellularLocation>
        <location evidence="1">Membrane</location>
    </subcellularLocation>
</comment>
<dbReference type="InterPro" id="IPR009030">
    <property type="entry name" value="Growth_fac_rcpt_cys_sf"/>
</dbReference>
<dbReference type="InterPro" id="IPR058390">
    <property type="entry name" value="DUF8077"/>
</dbReference>
<dbReference type="Pfam" id="PF07645">
    <property type="entry name" value="EGF_CA"/>
    <property type="match status" value="1"/>
</dbReference>
<gene>
    <name evidence="14" type="ORF">PMEA_00007496</name>
</gene>
<dbReference type="Pfam" id="PF00094">
    <property type="entry name" value="VWD"/>
    <property type="match status" value="1"/>
</dbReference>
<evidence type="ECO:0000256" key="1">
    <source>
        <dbReference type="ARBA" id="ARBA00004370"/>
    </source>
</evidence>
<evidence type="ECO:0008006" key="16">
    <source>
        <dbReference type="Google" id="ProtNLM"/>
    </source>
</evidence>